<sequence length="311" mass="35592">MSGILDEEELIKTRPLLFEQRPYNRILKRCTPLLKPEQLPATSEGLSTYGEELELDFKAFEGVIARIQLLRETNKREVERYEKEKGDILETAAAARETLVTLRQTLHLSQREKENKLIYDAIASDILSKNTLKSRDEQNVNIERLNKEIAELEAERDEYRQVWNARRDQFGQIVDQLQKMWAQIKEDKDEQDRREGMSEEEEGEEVEVPIISRPFSRSNTPFNISTPKLSASHVATPVPVITHTSPDHDDEKEEGEAEEEEKEEGEADEDEDMDFTDAPTDNNNAEKNGGAGVVALPDVPNIPNSEKMDLT</sequence>
<evidence type="ECO:0000313" key="5">
    <source>
        <dbReference type="EMBL" id="RPA94898.1"/>
    </source>
</evidence>
<reference evidence="5 6" key="1">
    <citation type="journal article" date="2018" name="Nat. Ecol. Evol.">
        <title>Pezizomycetes genomes reveal the molecular basis of ectomycorrhizal truffle lifestyle.</title>
        <authorList>
            <person name="Murat C."/>
            <person name="Payen T."/>
            <person name="Noel B."/>
            <person name="Kuo A."/>
            <person name="Morin E."/>
            <person name="Chen J."/>
            <person name="Kohler A."/>
            <person name="Krizsan K."/>
            <person name="Balestrini R."/>
            <person name="Da Silva C."/>
            <person name="Montanini B."/>
            <person name="Hainaut M."/>
            <person name="Levati E."/>
            <person name="Barry K.W."/>
            <person name="Belfiori B."/>
            <person name="Cichocki N."/>
            <person name="Clum A."/>
            <person name="Dockter R.B."/>
            <person name="Fauchery L."/>
            <person name="Guy J."/>
            <person name="Iotti M."/>
            <person name="Le Tacon F."/>
            <person name="Lindquist E.A."/>
            <person name="Lipzen A."/>
            <person name="Malagnac F."/>
            <person name="Mello A."/>
            <person name="Molinier V."/>
            <person name="Miyauchi S."/>
            <person name="Poulain J."/>
            <person name="Riccioni C."/>
            <person name="Rubini A."/>
            <person name="Sitrit Y."/>
            <person name="Splivallo R."/>
            <person name="Traeger S."/>
            <person name="Wang M."/>
            <person name="Zifcakova L."/>
            <person name="Wipf D."/>
            <person name="Zambonelli A."/>
            <person name="Paolocci F."/>
            <person name="Nowrousian M."/>
            <person name="Ottonello S."/>
            <person name="Baldrian P."/>
            <person name="Spatafora J.W."/>
            <person name="Henrissat B."/>
            <person name="Nagy L.G."/>
            <person name="Aury J.M."/>
            <person name="Wincker P."/>
            <person name="Grigoriev I.V."/>
            <person name="Bonfante P."/>
            <person name="Martin F.M."/>
        </authorList>
    </citation>
    <scope>NUCLEOTIDE SEQUENCE [LARGE SCALE GENOMIC DNA]</scope>
    <source>
        <strain evidence="5 6">120613-1</strain>
    </source>
</reference>
<dbReference type="GO" id="GO:0006397">
    <property type="term" value="P:mRNA processing"/>
    <property type="evidence" value="ECO:0007669"/>
    <property type="project" value="InterPro"/>
</dbReference>
<feature type="compositionally biased region" description="Polar residues" evidence="4">
    <location>
        <begin position="215"/>
        <end position="229"/>
    </location>
</feature>
<dbReference type="STRING" id="1336337.A0A3N4JD33"/>
<dbReference type="OrthoDB" id="205166at2759"/>
<organism evidence="5 6">
    <name type="scientific">Choiromyces venosus 120613-1</name>
    <dbReference type="NCBI Taxonomy" id="1336337"/>
    <lineage>
        <taxon>Eukaryota</taxon>
        <taxon>Fungi</taxon>
        <taxon>Dikarya</taxon>
        <taxon>Ascomycota</taxon>
        <taxon>Pezizomycotina</taxon>
        <taxon>Pezizomycetes</taxon>
        <taxon>Pezizales</taxon>
        <taxon>Tuberaceae</taxon>
        <taxon>Choiromyces</taxon>
    </lineage>
</organism>
<dbReference type="Pfam" id="PF05615">
    <property type="entry name" value="THOC7"/>
    <property type="match status" value="1"/>
</dbReference>
<evidence type="ECO:0000256" key="2">
    <source>
        <dbReference type="ARBA" id="ARBA00023242"/>
    </source>
</evidence>
<comment type="subcellular location">
    <subcellularLocation>
        <location evidence="1">Nucleus</location>
    </subcellularLocation>
</comment>
<evidence type="ECO:0008006" key="7">
    <source>
        <dbReference type="Google" id="ProtNLM"/>
    </source>
</evidence>
<keyword evidence="6" id="KW-1185">Reference proteome</keyword>
<evidence type="ECO:0000313" key="6">
    <source>
        <dbReference type="Proteomes" id="UP000276215"/>
    </source>
</evidence>
<evidence type="ECO:0000256" key="3">
    <source>
        <dbReference type="SAM" id="Coils"/>
    </source>
</evidence>
<feature type="coiled-coil region" evidence="3">
    <location>
        <begin position="64"/>
        <end position="98"/>
    </location>
</feature>
<dbReference type="AlphaFoldDB" id="A0A3N4JD33"/>
<dbReference type="GO" id="GO:0000445">
    <property type="term" value="C:THO complex part of transcription export complex"/>
    <property type="evidence" value="ECO:0007669"/>
    <property type="project" value="InterPro"/>
</dbReference>
<evidence type="ECO:0000256" key="1">
    <source>
        <dbReference type="ARBA" id="ARBA00004123"/>
    </source>
</evidence>
<accession>A0A3N4JD33</accession>
<feature type="compositionally biased region" description="Basic and acidic residues" evidence="4">
    <location>
        <begin position="185"/>
        <end position="197"/>
    </location>
</feature>
<dbReference type="EMBL" id="ML120432">
    <property type="protein sequence ID" value="RPA94898.1"/>
    <property type="molecule type" value="Genomic_DNA"/>
</dbReference>
<evidence type="ECO:0000256" key="4">
    <source>
        <dbReference type="SAM" id="MobiDB-lite"/>
    </source>
</evidence>
<dbReference type="Proteomes" id="UP000276215">
    <property type="component" value="Unassembled WGS sequence"/>
</dbReference>
<keyword evidence="3" id="KW-0175">Coiled coil</keyword>
<name>A0A3N4JD33_9PEZI</name>
<gene>
    <name evidence="5" type="ORF">L873DRAFT_1746388</name>
</gene>
<protein>
    <recommendedName>
        <fullName evidence="7">Tho complex subunit 7/Mft1p</fullName>
    </recommendedName>
</protein>
<dbReference type="InterPro" id="IPR008501">
    <property type="entry name" value="THOC7/Mft1"/>
</dbReference>
<feature type="compositionally biased region" description="Acidic residues" evidence="4">
    <location>
        <begin position="248"/>
        <end position="275"/>
    </location>
</feature>
<feature type="coiled-coil region" evidence="3">
    <location>
        <begin position="135"/>
        <end position="162"/>
    </location>
</feature>
<feature type="compositionally biased region" description="Acidic residues" evidence="4">
    <location>
        <begin position="198"/>
        <end position="207"/>
    </location>
</feature>
<feature type="region of interest" description="Disordered" evidence="4">
    <location>
        <begin position="185"/>
        <end position="311"/>
    </location>
</feature>
<proteinExistence type="predicted"/>
<keyword evidence="2" id="KW-0539">Nucleus</keyword>